<reference evidence="2 3" key="1">
    <citation type="submission" date="2016-10" db="EMBL/GenBank/DDBJ databases">
        <authorList>
            <person name="de Groot N.N."/>
        </authorList>
    </citation>
    <scope>NUCLEOTIDE SEQUENCE [LARGE SCALE GENOMIC DNA]</scope>
    <source>
        <strain evidence="2 3">CGMCC 1.5012</strain>
    </source>
</reference>
<keyword evidence="3" id="KW-1185">Reference proteome</keyword>
<proteinExistence type="predicted"/>
<dbReference type="InterPro" id="IPR000792">
    <property type="entry name" value="Tscrpt_reg_LuxR_C"/>
</dbReference>
<dbReference type="Pfam" id="PF09860">
    <property type="entry name" value="DUF2087"/>
    <property type="match status" value="1"/>
</dbReference>
<dbReference type="SMART" id="SM00421">
    <property type="entry name" value="HTH_LUXR"/>
    <property type="match status" value="1"/>
</dbReference>
<dbReference type="InterPro" id="IPR036388">
    <property type="entry name" value="WH-like_DNA-bd_sf"/>
</dbReference>
<dbReference type="GO" id="GO:0003677">
    <property type="term" value="F:DNA binding"/>
    <property type="evidence" value="ECO:0007669"/>
    <property type="project" value="InterPro"/>
</dbReference>
<dbReference type="RefSeq" id="WP_341465416.1">
    <property type="nucleotide sequence ID" value="NZ_FNID01000020.1"/>
</dbReference>
<dbReference type="InterPro" id="IPR018656">
    <property type="entry name" value="DUF2087"/>
</dbReference>
<protein>
    <recommendedName>
        <fullName evidence="1">HTH luxR-type domain-containing protein</fullName>
    </recommendedName>
</protein>
<name>A0A1H0BQW5_9FIRM</name>
<dbReference type="EMBL" id="FNID01000020">
    <property type="protein sequence ID" value="SDN47933.1"/>
    <property type="molecule type" value="Genomic_DNA"/>
</dbReference>
<gene>
    <name evidence="2" type="ORF">SAMN05192585_12031</name>
</gene>
<organism evidence="2 3">
    <name type="scientific">Acetanaerobacterium elongatum</name>
    <dbReference type="NCBI Taxonomy" id="258515"/>
    <lineage>
        <taxon>Bacteria</taxon>
        <taxon>Bacillati</taxon>
        <taxon>Bacillota</taxon>
        <taxon>Clostridia</taxon>
        <taxon>Eubacteriales</taxon>
        <taxon>Oscillospiraceae</taxon>
        <taxon>Acetanaerobacterium</taxon>
    </lineage>
</organism>
<dbReference type="Proteomes" id="UP000199182">
    <property type="component" value="Unassembled WGS sequence"/>
</dbReference>
<dbReference type="AlphaFoldDB" id="A0A1H0BQW5"/>
<evidence type="ECO:0000313" key="3">
    <source>
        <dbReference type="Proteomes" id="UP000199182"/>
    </source>
</evidence>
<dbReference type="GO" id="GO:0006355">
    <property type="term" value="P:regulation of DNA-templated transcription"/>
    <property type="evidence" value="ECO:0007669"/>
    <property type="project" value="InterPro"/>
</dbReference>
<evidence type="ECO:0000313" key="2">
    <source>
        <dbReference type="EMBL" id="SDN47933.1"/>
    </source>
</evidence>
<dbReference type="PRINTS" id="PR00038">
    <property type="entry name" value="HTHLUXR"/>
</dbReference>
<dbReference type="Gene3D" id="1.10.10.10">
    <property type="entry name" value="Winged helix-like DNA-binding domain superfamily/Winged helix DNA-binding domain"/>
    <property type="match status" value="1"/>
</dbReference>
<dbReference type="STRING" id="258515.SAMN05192585_12031"/>
<dbReference type="InterPro" id="IPR016032">
    <property type="entry name" value="Sig_transdc_resp-reg_C-effctor"/>
</dbReference>
<evidence type="ECO:0000259" key="1">
    <source>
        <dbReference type="SMART" id="SM00421"/>
    </source>
</evidence>
<feature type="domain" description="HTH luxR-type" evidence="1">
    <location>
        <begin position="74"/>
        <end position="125"/>
    </location>
</feature>
<accession>A0A1H0BQW5</accession>
<dbReference type="SUPFAM" id="SSF46894">
    <property type="entry name" value="C-terminal effector domain of the bipartite response regulators"/>
    <property type="match status" value="1"/>
</dbReference>
<sequence>MIITDKYTLEELKNGYSINNNNAYQCICCGAVFEDGEVFRFGERFFNAERAIKLHMAAEHPQRLTELLDCGSRYLQLTQNQKELLACIGAGLTDNQIAEKLGVTPSTVRHQRFMFRERAKSARMYLAAWEIAVSGAEKSKAKPEEEFLPIHEEAKMIDDRYNITEKENQQILDGAFESLSPLKLKQFSPKEKKKIVILRRIAEQFEKNRHYSEKEVNQILEAIYDDYVTIRRYLIEYGYMDRTKDCKDYWLR</sequence>